<keyword evidence="3 6" id="KW-0378">Hydrolase</keyword>
<comment type="caution">
    <text evidence="9">The sequence shown here is derived from an EMBL/GenBank/DDBJ whole genome shotgun (WGS) entry which is preliminary data.</text>
</comment>
<keyword evidence="5 6" id="KW-0482">Metalloprotease</keyword>
<keyword evidence="4 6" id="KW-0862">Zinc</keyword>
<dbReference type="InterPro" id="IPR011977">
    <property type="entry name" value="Pept_M3B_clade3"/>
</dbReference>
<evidence type="ECO:0000256" key="1">
    <source>
        <dbReference type="ARBA" id="ARBA00022670"/>
    </source>
</evidence>
<dbReference type="PANTHER" id="PTHR11804:SF5">
    <property type="entry name" value="OLIGOENDOPEPTIDASE F"/>
    <property type="match status" value="1"/>
</dbReference>
<dbReference type="NCBIfam" id="TIGR02290">
    <property type="entry name" value="M3_fam_3"/>
    <property type="match status" value="1"/>
</dbReference>
<evidence type="ECO:0000256" key="6">
    <source>
        <dbReference type="RuleBase" id="RU003435"/>
    </source>
</evidence>
<dbReference type="RefSeq" id="WP_214176381.1">
    <property type="nucleotide sequence ID" value="NZ_JAHCVK010000010.1"/>
</dbReference>
<name>A0ABS5SJ39_9BACT</name>
<dbReference type="Gene3D" id="1.10.1370.20">
    <property type="entry name" value="Oligoendopeptidase f, C-terminal domain"/>
    <property type="match status" value="1"/>
</dbReference>
<feature type="domain" description="Peptidase M3A/M3B catalytic" evidence="7">
    <location>
        <begin position="199"/>
        <end position="577"/>
    </location>
</feature>
<keyword evidence="1 6" id="KW-0645">Protease</keyword>
<dbReference type="Pfam" id="PF08439">
    <property type="entry name" value="Peptidase_M3_N"/>
    <property type="match status" value="1"/>
</dbReference>
<proteinExistence type="inferred from homology"/>
<dbReference type="Gene3D" id="1.20.140.70">
    <property type="entry name" value="Oligopeptidase f, N-terminal domain"/>
    <property type="match status" value="1"/>
</dbReference>
<dbReference type="Pfam" id="PF01432">
    <property type="entry name" value="Peptidase_M3"/>
    <property type="match status" value="1"/>
</dbReference>
<evidence type="ECO:0000259" key="8">
    <source>
        <dbReference type="Pfam" id="PF08439"/>
    </source>
</evidence>
<dbReference type="Proteomes" id="UP000756860">
    <property type="component" value="Unassembled WGS sequence"/>
</dbReference>
<keyword evidence="10" id="KW-1185">Reference proteome</keyword>
<evidence type="ECO:0000313" key="9">
    <source>
        <dbReference type="EMBL" id="MBT0654372.1"/>
    </source>
</evidence>
<evidence type="ECO:0000256" key="4">
    <source>
        <dbReference type="ARBA" id="ARBA00022833"/>
    </source>
</evidence>
<dbReference type="PANTHER" id="PTHR11804">
    <property type="entry name" value="PROTEASE M3 THIMET OLIGOPEPTIDASE-RELATED"/>
    <property type="match status" value="1"/>
</dbReference>
<evidence type="ECO:0000256" key="5">
    <source>
        <dbReference type="ARBA" id="ARBA00023049"/>
    </source>
</evidence>
<gene>
    <name evidence="9" type="ORF">KI810_15030</name>
</gene>
<feature type="domain" description="Oligopeptidase F N-terminal" evidence="8">
    <location>
        <begin position="112"/>
        <end position="180"/>
    </location>
</feature>
<dbReference type="SUPFAM" id="SSF55486">
    <property type="entry name" value="Metalloproteases ('zincins'), catalytic domain"/>
    <property type="match status" value="1"/>
</dbReference>
<dbReference type="InterPro" id="IPR001567">
    <property type="entry name" value="Pept_M3A_M3B_dom"/>
</dbReference>
<evidence type="ECO:0000256" key="3">
    <source>
        <dbReference type="ARBA" id="ARBA00022801"/>
    </source>
</evidence>
<comment type="similarity">
    <text evidence="6">Belongs to the peptidase M3 family.</text>
</comment>
<evidence type="ECO:0000259" key="7">
    <source>
        <dbReference type="Pfam" id="PF01432"/>
    </source>
</evidence>
<dbReference type="InterPro" id="IPR042088">
    <property type="entry name" value="OligoPept_F_C"/>
</dbReference>
<dbReference type="InterPro" id="IPR045090">
    <property type="entry name" value="Pept_M3A_M3B"/>
</dbReference>
<sequence>MTTDITSMTWDTTRLYPGPAAAELDADFATGRTRAEAFRTQYQGKIAGLDDDALLEALSAYETLEEFLVKPQLYAYLLFAADSGDDTVKRLSQRAAEFGNRMSRELLFFDLELIHLPDDRYAALTSDTRFAGYRHYLASLRKFRPHTLAEREESLLKQKNLTGVEAFNRLFDELSASFTFRFQVDGEERDYTGEELLGLLHHPSPDVRERAFGVFLERHAEHGIVYAAVFNNVALDHGQDMELRSYRYPMEPTNLGNELSAEVVERLMSVSEANYPLAQEYFRLKARLLGLPQLKNTDIYAPVGETGRTYSFDEAKELVLAAYGDFSTEFRDIAATFFRERHIDVLPRPGKGGGAFCMGMTPHLSPYVLLNFTGNLRDVATLAHELGHGIHFVLAQQQTMVNYHAPLPLAETASVFGEMLLTRYLLARENDPSVKIALLCAKIEDIIATTFRQNVLTRFEERLHRERATGLLTAGRIGDIWWEENGKLYGDAVTMIEPYRWGWSYISHFIHARFYCYSYTFAELLVLSLYRNYLVQGESFIPCYRTILASGGSLSPADTVRPAGVDLTAPDFWQSGYDVLRELIEELKRLV</sequence>
<accession>A0ABS5SJ39</accession>
<organism evidence="9 10">
    <name type="scientific">Geomobilimonas luticola</name>
    <dbReference type="NCBI Taxonomy" id="1114878"/>
    <lineage>
        <taxon>Bacteria</taxon>
        <taxon>Pseudomonadati</taxon>
        <taxon>Thermodesulfobacteriota</taxon>
        <taxon>Desulfuromonadia</taxon>
        <taxon>Geobacterales</taxon>
        <taxon>Geobacteraceae</taxon>
        <taxon>Geomobilimonas</taxon>
    </lineage>
</organism>
<dbReference type="EMBL" id="JAHCVK010000010">
    <property type="protein sequence ID" value="MBT0654372.1"/>
    <property type="molecule type" value="Genomic_DNA"/>
</dbReference>
<evidence type="ECO:0000313" key="10">
    <source>
        <dbReference type="Proteomes" id="UP000756860"/>
    </source>
</evidence>
<protein>
    <submittedName>
        <fullName evidence="9">M3 family oligoendopeptidase</fullName>
    </submittedName>
</protein>
<keyword evidence="2 6" id="KW-0479">Metal-binding</keyword>
<evidence type="ECO:0000256" key="2">
    <source>
        <dbReference type="ARBA" id="ARBA00022723"/>
    </source>
</evidence>
<dbReference type="CDD" id="cd09610">
    <property type="entry name" value="M3B_PepF"/>
    <property type="match status" value="1"/>
</dbReference>
<comment type="cofactor">
    <cofactor evidence="6">
        <name>Zn(2+)</name>
        <dbReference type="ChEBI" id="CHEBI:29105"/>
    </cofactor>
    <text evidence="6">Binds 1 zinc ion.</text>
</comment>
<dbReference type="InterPro" id="IPR013647">
    <property type="entry name" value="OligopepF_N_dom"/>
</dbReference>
<reference evidence="9 10" key="1">
    <citation type="submission" date="2021-05" db="EMBL/GenBank/DDBJ databases">
        <title>The draft genome of Geobacter luticola JCM 17780.</title>
        <authorList>
            <person name="Xu Z."/>
            <person name="Masuda Y."/>
            <person name="Itoh H."/>
            <person name="Senoo K."/>
        </authorList>
    </citation>
    <scope>NUCLEOTIDE SEQUENCE [LARGE SCALE GENOMIC DNA]</scope>
    <source>
        <strain evidence="9 10">JCM 17780</strain>
    </source>
</reference>